<dbReference type="PANTHER" id="PTHR38436:SF3">
    <property type="entry name" value="CARBOXYMETHYLENEBUTENOLIDASE-RELATED"/>
    <property type="match status" value="1"/>
</dbReference>
<dbReference type="Gene3D" id="3.10.450.50">
    <property type="match status" value="1"/>
</dbReference>
<dbReference type="GO" id="GO:0030638">
    <property type="term" value="P:polyketide metabolic process"/>
    <property type="evidence" value="ECO:0007669"/>
    <property type="project" value="InterPro"/>
</dbReference>
<protein>
    <recommendedName>
        <fullName evidence="4">Dienelactone hydrolase</fullName>
    </recommendedName>
</protein>
<evidence type="ECO:0000256" key="1">
    <source>
        <dbReference type="SAM" id="MobiDB-lite"/>
    </source>
</evidence>
<feature type="region of interest" description="Disordered" evidence="1">
    <location>
        <begin position="286"/>
        <end position="352"/>
    </location>
</feature>
<organism evidence="2 3">
    <name type="scientific">Aspergillus taichungensis</name>
    <dbReference type="NCBI Taxonomy" id="482145"/>
    <lineage>
        <taxon>Eukaryota</taxon>
        <taxon>Fungi</taxon>
        <taxon>Dikarya</taxon>
        <taxon>Ascomycota</taxon>
        <taxon>Pezizomycotina</taxon>
        <taxon>Eurotiomycetes</taxon>
        <taxon>Eurotiomycetidae</taxon>
        <taxon>Eurotiales</taxon>
        <taxon>Aspergillaceae</taxon>
        <taxon>Aspergillus</taxon>
        <taxon>Aspergillus subgen. Circumdati</taxon>
    </lineage>
</organism>
<evidence type="ECO:0000313" key="2">
    <source>
        <dbReference type="EMBL" id="PLN77413.1"/>
    </source>
</evidence>
<feature type="compositionally biased region" description="Basic residues" evidence="1">
    <location>
        <begin position="1"/>
        <end position="12"/>
    </location>
</feature>
<name>A0A2J5HJX6_9EURO</name>
<gene>
    <name evidence="2" type="ORF">BDW42DRAFT_4277</name>
</gene>
<dbReference type="Proteomes" id="UP000235023">
    <property type="component" value="Unassembled WGS sequence"/>
</dbReference>
<dbReference type="SUPFAM" id="SSF54427">
    <property type="entry name" value="NTF2-like"/>
    <property type="match status" value="1"/>
</dbReference>
<dbReference type="AlphaFoldDB" id="A0A2J5HJX6"/>
<reference evidence="3" key="1">
    <citation type="submission" date="2017-12" db="EMBL/GenBank/DDBJ databases">
        <authorList>
            <consortium name="DOE Joint Genome Institute"/>
            <person name="Mondo S.J."/>
            <person name="Kjaerbolling I."/>
            <person name="Vesth T.C."/>
            <person name="Frisvad J.C."/>
            <person name="Nybo J.L."/>
            <person name="Theobald S."/>
            <person name="Kuo A."/>
            <person name="Bowyer P."/>
            <person name="Matsuda Y."/>
            <person name="Lyhne E.K."/>
            <person name="Kogle M.E."/>
            <person name="Clum A."/>
            <person name="Lipzen A."/>
            <person name="Salamov A."/>
            <person name="Ngan C.Y."/>
            <person name="Daum C."/>
            <person name="Chiniquy J."/>
            <person name="Barry K."/>
            <person name="LaButti K."/>
            <person name="Haridas S."/>
            <person name="Simmons B.A."/>
            <person name="Magnuson J.K."/>
            <person name="Mortensen U.H."/>
            <person name="Larsen T.O."/>
            <person name="Grigoriev I.V."/>
            <person name="Baker S.E."/>
            <person name="Andersen M.R."/>
            <person name="Nordberg H.P."/>
            <person name="Cantor M.N."/>
            <person name="Hua S.X."/>
        </authorList>
    </citation>
    <scope>NUCLEOTIDE SEQUENCE [LARGE SCALE GENOMIC DNA]</scope>
    <source>
        <strain evidence="3">IBT 19404</strain>
    </source>
</reference>
<dbReference type="PANTHER" id="PTHR38436">
    <property type="entry name" value="POLYKETIDE CYCLASE SNOAL-LIKE DOMAIN"/>
    <property type="match status" value="1"/>
</dbReference>
<dbReference type="InterPro" id="IPR032710">
    <property type="entry name" value="NTF2-like_dom_sf"/>
</dbReference>
<evidence type="ECO:0008006" key="4">
    <source>
        <dbReference type="Google" id="ProtNLM"/>
    </source>
</evidence>
<dbReference type="OrthoDB" id="276388at2759"/>
<accession>A0A2J5HJX6</accession>
<feature type="region of interest" description="Disordered" evidence="1">
    <location>
        <begin position="1"/>
        <end position="44"/>
    </location>
</feature>
<dbReference type="EMBL" id="KZ559596">
    <property type="protein sequence ID" value="PLN77413.1"/>
    <property type="molecule type" value="Genomic_DNA"/>
</dbReference>
<sequence length="505" mass="56178">MNRLRERFRRRSSSTSTNTALPPKSPTLNPADRRRRSTQTSVHQAPVRRLYVTSSSQDFDTRILRRFQAEGFKVEYLPFVDTNGSPEKNRKELERLLHEREDDLEAGEKFAVAAYGRPAYHLLCTHHQSTTSTNPFPRLCALVTYYPDIPTGQQDWLCPYQTNASSSPPPTVLPASTTSTATASSYDMLSLLPIQIHLPGQQKPSLWDDYSTHPLKKRHRCHLFFYPESKAGFAESTSSSYDAISARLAWTRSLECLKRGFGWPGGTWSTPDVEDLWEQYWRKLQETPRGQDPSTNTDSPINLILNGEASTDTDTDVDASTTTAIPKPRLNSTSSPPPPLTTTTSTPQDPNLLDLNPHIDCSPTMLGGTNTTTIANFHAYEFFPSGPPSQKMRLLSRTVGVDRVVDELLLTFTHTEEIPWMLPGVPPTGKDVRVLLVMTASFVGGRMARLGVYWDQAGVLVQVGLLDPVLVPRGFRAVGPNRAGSEGVERLPVVGGEGVERMLEE</sequence>
<dbReference type="InterPro" id="IPR009959">
    <property type="entry name" value="Cyclase_SnoaL-like"/>
</dbReference>
<evidence type="ECO:0000313" key="3">
    <source>
        <dbReference type="Proteomes" id="UP000235023"/>
    </source>
</evidence>
<proteinExistence type="predicted"/>
<keyword evidence="3" id="KW-1185">Reference proteome</keyword>